<protein>
    <submittedName>
        <fullName evidence="2">Uncharacterized protein</fullName>
    </submittedName>
</protein>
<evidence type="ECO:0000313" key="3">
    <source>
        <dbReference type="Proteomes" id="UP000823388"/>
    </source>
</evidence>
<proteinExistence type="predicted"/>
<accession>A0A8T0US29</accession>
<dbReference type="EMBL" id="CM029041">
    <property type="protein sequence ID" value="KAG2623039.1"/>
    <property type="molecule type" value="Genomic_DNA"/>
</dbReference>
<reference evidence="2" key="1">
    <citation type="submission" date="2020-05" db="EMBL/GenBank/DDBJ databases">
        <title>WGS assembly of Panicum virgatum.</title>
        <authorList>
            <person name="Lovell J.T."/>
            <person name="Jenkins J."/>
            <person name="Shu S."/>
            <person name="Juenger T.E."/>
            <person name="Schmutz J."/>
        </authorList>
    </citation>
    <scope>NUCLEOTIDE SEQUENCE</scope>
    <source>
        <strain evidence="2">AP13</strain>
    </source>
</reference>
<sequence>MRVFVSARILGVDEDMARKLSNDQSITEVRRCHHRLQGLQHFCERMGGHGRPLLGWYGSDAEHVNQGAFPQDFIDEFLVPNWERVDQLGVMVRHGSAHGHGTHIAPLCWMLKSVAVSLLAEMDRPGHLLLCALAPGFREIVPAGSEQDRPSNRLFHSGIAPDNTTERPADNPRWHIFWSWDWNDPEVGIAIDILPLYKVSFVYAD</sequence>
<evidence type="ECO:0000256" key="1">
    <source>
        <dbReference type="SAM" id="MobiDB-lite"/>
    </source>
</evidence>
<name>A0A8T0US29_PANVG</name>
<feature type="region of interest" description="Disordered" evidence="1">
    <location>
        <begin position="144"/>
        <end position="167"/>
    </location>
</feature>
<organism evidence="2 3">
    <name type="scientific">Panicum virgatum</name>
    <name type="common">Blackwell switchgrass</name>
    <dbReference type="NCBI Taxonomy" id="38727"/>
    <lineage>
        <taxon>Eukaryota</taxon>
        <taxon>Viridiplantae</taxon>
        <taxon>Streptophyta</taxon>
        <taxon>Embryophyta</taxon>
        <taxon>Tracheophyta</taxon>
        <taxon>Spermatophyta</taxon>
        <taxon>Magnoliopsida</taxon>
        <taxon>Liliopsida</taxon>
        <taxon>Poales</taxon>
        <taxon>Poaceae</taxon>
        <taxon>PACMAD clade</taxon>
        <taxon>Panicoideae</taxon>
        <taxon>Panicodae</taxon>
        <taxon>Paniceae</taxon>
        <taxon>Panicinae</taxon>
        <taxon>Panicum</taxon>
        <taxon>Panicum sect. Hiantes</taxon>
    </lineage>
</organism>
<dbReference type="Proteomes" id="UP000823388">
    <property type="component" value="Chromosome 3K"/>
</dbReference>
<dbReference type="AlphaFoldDB" id="A0A8T0US29"/>
<gene>
    <name evidence="2" type="ORF">PVAP13_3KG021000</name>
</gene>
<evidence type="ECO:0000313" key="2">
    <source>
        <dbReference type="EMBL" id="KAG2623039.1"/>
    </source>
</evidence>
<keyword evidence="3" id="KW-1185">Reference proteome</keyword>
<comment type="caution">
    <text evidence="2">The sequence shown here is derived from an EMBL/GenBank/DDBJ whole genome shotgun (WGS) entry which is preliminary data.</text>
</comment>